<organism evidence="10">
    <name type="scientific">Nippostrongylus brasiliensis</name>
    <name type="common">Rat hookworm</name>
    <dbReference type="NCBI Taxonomy" id="27835"/>
    <lineage>
        <taxon>Eukaryota</taxon>
        <taxon>Metazoa</taxon>
        <taxon>Ecdysozoa</taxon>
        <taxon>Nematoda</taxon>
        <taxon>Chromadorea</taxon>
        <taxon>Rhabditida</taxon>
        <taxon>Rhabditina</taxon>
        <taxon>Rhabditomorpha</taxon>
        <taxon>Strongyloidea</taxon>
        <taxon>Heligmosomidae</taxon>
        <taxon>Nippostrongylus</taxon>
    </lineage>
</organism>
<evidence type="ECO:0000256" key="2">
    <source>
        <dbReference type="ARBA" id="ARBA00022679"/>
    </source>
</evidence>
<dbReference type="EMBL" id="UYSL01020858">
    <property type="protein sequence ID" value="VDL76375.1"/>
    <property type="molecule type" value="Genomic_DNA"/>
</dbReference>
<evidence type="ECO:0000256" key="3">
    <source>
        <dbReference type="ARBA" id="ARBA00022694"/>
    </source>
</evidence>
<keyword evidence="9" id="KW-1185">Reference proteome</keyword>
<dbReference type="PANTHER" id="PTHR11735:SF6">
    <property type="entry name" value="TRNA N6-ADENOSINE THREONYLCARBAMOYLTRANSFERASE, MITOCHONDRIAL"/>
    <property type="match status" value="1"/>
</dbReference>
<keyword evidence="4" id="KW-0479">Metal-binding</keyword>
<dbReference type="PRINTS" id="PR00789">
    <property type="entry name" value="OSIALOPTASE"/>
</dbReference>
<dbReference type="Proteomes" id="UP000271162">
    <property type="component" value="Unassembled WGS sequence"/>
</dbReference>
<keyword evidence="5" id="KW-0012">Acyltransferase</keyword>
<protein>
    <recommendedName>
        <fullName evidence="1">N(6)-L-threonylcarbamoyladenine synthase</fullName>
        <ecNumber evidence="1">2.3.1.234</ecNumber>
    </recommendedName>
</protein>
<evidence type="ECO:0000259" key="7">
    <source>
        <dbReference type="Pfam" id="PF00814"/>
    </source>
</evidence>
<keyword evidence="3" id="KW-0819">tRNA processing</keyword>
<dbReference type="STRING" id="27835.A0A158R0Z1"/>
<evidence type="ECO:0000313" key="8">
    <source>
        <dbReference type="EMBL" id="VDL76375.1"/>
    </source>
</evidence>
<accession>A0A158R0Z1</accession>
<reference evidence="8 9" key="2">
    <citation type="submission" date="2018-11" db="EMBL/GenBank/DDBJ databases">
        <authorList>
            <consortium name="Pathogen Informatics"/>
        </authorList>
    </citation>
    <scope>NUCLEOTIDE SEQUENCE [LARGE SCALE GENOMIC DNA]</scope>
</reference>
<reference evidence="10" key="1">
    <citation type="submission" date="2016-04" db="UniProtKB">
        <authorList>
            <consortium name="WormBaseParasite"/>
        </authorList>
    </citation>
    <scope>IDENTIFICATION</scope>
</reference>
<evidence type="ECO:0000256" key="1">
    <source>
        <dbReference type="ARBA" id="ARBA00012156"/>
    </source>
</evidence>
<dbReference type="GO" id="GO:0008033">
    <property type="term" value="P:tRNA processing"/>
    <property type="evidence" value="ECO:0007669"/>
    <property type="project" value="UniProtKB-KW"/>
</dbReference>
<dbReference type="SUPFAM" id="SSF53067">
    <property type="entry name" value="Actin-like ATPase domain"/>
    <property type="match status" value="1"/>
</dbReference>
<name>A0A158R0Z1_NIPBR</name>
<keyword evidence="2" id="KW-0808">Transferase</keyword>
<dbReference type="AlphaFoldDB" id="A0A158R0Z1"/>
<proteinExistence type="predicted"/>
<evidence type="ECO:0000313" key="10">
    <source>
        <dbReference type="WBParaSite" id="NBR_0001278501-mRNA-1"/>
    </source>
</evidence>
<comment type="catalytic activity">
    <reaction evidence="6">
        <text>L-threonylcarbamoyladenylate + adenosine(37) in tRNA = N(6)-L-threonylcarbamoyladenosine(37) in tRNA + AMP + H(+)</text>
        <dbReference type="Rhea" id="RHEA:37059"/>
        <dbReference type="Rhea" id="RHEA-COMP:10162"/>
        <dbReference type="Rhea" id="RHEA-COMP:10163"/>
        <dbReference type="ChEBI" id="CHEBI:15378"/>
        <dbReference type="ChEBI" id="CHEBI:73682"/>
        <dbReference type="ChEBI" id="CHEBI:74411"/>
        <dbReference type="ChEBI" id="CHEBI:74418"/>
        <dbReference type="ChEBI" id="CHEBI:456215"/>
        <dbReference type="EC" id="2.3.1.234"/>
    </reaction>
</comment>
<evidence type="ECO:0000256" key="4">
    <source>
        <dbReference type="ARBA" id="ARBA00022723"/>
    </source>
</evidence>
<dbReference type="InterPro" id="IPR043129">
    <property type="entry name" value="ATPase_NBD"/>
</dbReference>
<gene>
    <name evidence="8" type="ORF">NBR_LOCUS12786</name>
</gene>
<evidence type="ECO:0000313" key="9">
    <source>
        <dbReference type="Proteomes" id="UP000271162"/>
    </source>
</evidence>
<dbReference type="WBParaSite" id="NBR_0001278501-mRNA-1">
    <property type="protein sequence ID" value="NBR_0001278501-mRNA-1"/>
    <property type="gene ID" value="NBR_0001278501"/>
</dbReference>
<dbReference type="InterPro" id="IPR017861">
    <property type="entry name" value="KAE1/TsaD"/>
</dbReference>
<dbReference type="PANTHER" id="PTHR11735">
    <property type="entry name" value="TRNA N6-ADENOSINE THREONYLCARBAMOYLTRANSFERASE"/>
    <property type="match status" value="1"/>
</dbReference>
<dbReference type="GO" id="GO:0005739">
    <property type="term" value="C:mitochondrion"/>
    <property type="evidence" value="ECO:0007669"/>
    <property type="project" value="TreeGrafter"/>
</dbReference>
<dbReference type="InterPro" id="IPR000905">
    <property type="entry name" value="Gcp-like_dom"/>
</dbReference>
<feature type="domain" description="Gcp-like" evidence="7">
    <location>
        <begin position="7"/>
        <end position="305"/>
    </location>
</feature>
<dbReference type="Pfam" id="PF00814">
    <property type="entry name" value="TsaD"/>
    <property type="match status" value="1"/>
</dbReference>
<dbReference type="EC" id="2.3.1.234" evidence="1"/>
<dbReference type="GO" id="GO:0046872">
    <property type="term" value="F:metal ion binding"/>
    <property type="evidence" value="ECO:0007669"/>
    <property type="project" value="UniProtKB-KW"/>
</dbReference>
<evidence type="ECO:0000256" key="6">
    <source>
        <dbReference type="ARBA" id="ARBA00048117"/>
    </source>
</evidence>
<dbReference type="Gene3D" id="3.30.420.40">
    <property type="match status" value="2"/>
</dbReference>
<dbReference type="GO" id="GO:0061711">
    <property type="term" value="F:tRNA N(6)-L-threonylcarbamoyladenine synthase activity"/>
    <property type="evidence" value="ECO:0007669"/>
    <property type="project" value="UniProtKB-EC"/>
</dbReference>
<evidence type="ECO:0000256" key="5">
    <source>
        <dbReference type="ARBA" id="ARBA00023315"/>
    </source>
</evidence>
<dbReference type="OMA" id="NAAMIGC"/>
<sequence length="374" mass="41397">MRDDKSVLSSRRFADRATQRRLGGISPREVALQHKEHLPRILNDCLDEARLSVSDVDAICVTTRPGLVIALKEGIRLGLSLSRDYKKDFVSVHHMRAHALSAFLVSEKLRFPFLSLLISGGHALIVLARSADDFVLYGESVSGSPGECLDKIARELNVTDTDEFRDIHPGAAVEQLASRCSDGGHLRYSVRGPCTSGADMNFSQLKSSYLNLAKEKHSTNFSVEDFCASVQHHLTRHIATKLHNCLEHLHSTGELPNVNHLVISGGVAANRYISNGIKKLANFHGLETVVVPQSLCTDNAEMVAWNGILCLRENSSNIYRYPHIPESVYAHARFPIGSCSRSEVPTKARRKLGVSTVHGDLTLKVFNIDDFRKQ</sequence>